<evidence type="ECO:0000256" key="1">
    <source>
        <dbReference type="SAM" id="MobiDB-lite"/>
    </source>
</evidence>
<feature type="region of interest" description="Disordered" evidence="1">
    <location>
        <begin position="30"/>
        <end position="66"/>
    </location>
</feature>
<sequence>MPPTATNKVKLPRQHVWRSILQRLLAPAATPRKAALTTPRKPRRAAGTAAAGLSPAVKREPPTTAKKAEQAKALKALLGIKVVEKVKKMRKLKVAARPAAAPFLGDPPPGALRDGARSTEGARREDVWVLCINLDSYAGRWAHARSWAEGEPGVRLQRVEAVDGRAAPEEPRVQAACEQGETVSSQIAQQRGMLYWCSQRWFRLPLSVGNAQHIGQPAWLHLAAGSTSPPALAQPDAPQPSASAAETPMSTAVSCRPAGGRAMTVSGLTVPRGLVAPAAAGNPVGPPAVLHHQPPDLQLPSGPGPGQRLASGSPDSSQAVLSPVRGGWQGTGPFEPGMWGNYMSKERVRGSAQELVAAEGKADIKKAEMLDSELDPASEAASAGAAAAVPAQQPQAEPRQQAPPGQTGLCAGPAIYDGPTMGWEDCRTRCIGHCRFWSFWHDSVQHRCKLTTDCFRRERDGHLHVSAYRISLDAASEEESKEQAAWDRGETPVDPELPEDEAAAPRAAPEAEEATCSPRGSARRFAISPESGWHNLGKARSYVSCANTSLHMGFRSLVWNVGSTARGRCYGFSGDVPSVLGSSCGEAYCWLFGAAVSACRDQGPTGGAAAEAEVGEKVLEERPPAAAKSTVAEAASPRPSGASEAPKPPRDEQKQGALQKLQNFFHRLR</sequence>
<accession>A0ABN9U507</accession>
<feature type="region of interest" description="Disordered" evidence="1">
    <location>
        <begin position="285"/>
        <end position="332"/>
    </location>
</feature>
<evidence type="ECO:0000313" key="2">
    <source>
        <dbReference type="EMBL" id="CAK0853454.1"/>
    </source>
</evidence>
<name>A0ABN9U507_9DINO</name>
<feature type="region of interest" description="Disordered" evidence="1">
    <location>
        <begin position="620"/>
        <end position="669"/>
    </location>
</feature>
<feature type="compositionally biased region" description="Basic and acidic residues" evidence="1">
    <location>
        <begin position="481"/>
        <end position="491"/>
    </location>
</feature>
<gene>
    <name evidence="2" type="ORF">PCOR1329_LOCUS44920</name>
</gene>
<dbReference type="EMBL" id="CAUYUJ010015395">
    <property type="protein sequence ID" value="CAK0853454.1"/>
    <property type="molecule type" value="Genomic_DNA"/>
</dbReference>
<protein>
    <recommendedName>
        <fullName evidence="4">Apple domain-containing protein</fullName>
    </recommendedName>
</protein>
<feature type="compositionally biased region" description="Low complexity" evidence="1">
    <location>
        <begin position="625"/>
        <end position="635"/>
    </location>
</feature>
<feature type="region of interest" description="Disordered" evidence="1">
    <location>
        <begin position="474"/>
        <end position="521"/>
    </location>
</feature>
<organism evidence="2 3">
    <name type="scientific">Prorocentrum cordatum</name>
    <dbReference type="NCBI Taxonomy" id="2364126"/>
    <lineage>
        <taxon>Eukaryota</taxon>
        <taxon>Sar</taxon>
        <taxon>Alveolata</taxon>
        <taxon>Dinophyceae</taxon>
        <taxon>Prorocentrales</taxon>
        <taxon>Prorocentraceae</taxon>
        <taxon>Prorocentrum</taxon>
    </lineage>
</organism>
<reference evidence="2" key="1">
    <citation type="submission" date="2023-10" db="EMBL/GenBank/DDBJ databases">
        <authorList>
            <person name="Chen Y."/>
            <person name="Shah S."/>
            <person name="Dougan E. K."/>
            <person name="Thang M."/>
            <person name="Chan C."/>
        </authorList>
    </citation>
    <scope>NUCLEOTIDE SEQUENCE [LARGE SCALE GENOMIC DNA]</scope>
</reference>
<keyword evidence="3" id="KW-1185">Reference proteome</keyword>
<dbReference type="Proteomes" id="UP001189429">
    <property type="component" value="Unassembled WGS sequence"/>
</dbReference>
<feature type="compositionally biased region" description="Low complexity" evidence="1">
    <location>
        <begin position="228"/>
        <end position="245"/>
    </location>
</feature>
<feature type="region of interest" description="Disordered" evidence="1">
    <location>
        <begin position="372"/>
        <end position="404"/>
    </location>
</feature>
<evidence type="ECO:0000313" key="3">
    <source>
        <dbReference type="Proteomes" id="UP001189429"/>
    </source>
</evidence>
<comment type="caution">
    <text evidence="2">The sequence shown here is derived from an EMBL/GenBank/DDBJ whole genome shotgun (WGS) entry which is preliminary data.</text>
</comment>
<feature type="compositionally biased region" description="Low complexity" evidence="1">
    <location>
        <begin position="45"/>
        <end position="56"/>
    </location>
</feature>
<feature type="compositionally biased region" description="Low complexity" evidence="1">
    <location>
        <begin position="377"/>
        <end position="404"/>
    </location>
</feature>
<proteinExistence type="predicted"/>
<feature type="region of interest" description="Disordered" evidence="1">
    <location>
        <begin position="226"/>
        <end position="257"/>
    </location>
</feature>
<evidence type="ECO:0008006" key="4">
    <source>
        <dbReference type="Google" id="ProtNLM"/>
    </source>
</evidence>
<feature type="compositionally biased region" description="Basic and acidic residues" evidence="1">
    <location>
        <begin position="57"/>
        <end position="66"/>
    </location>
</feature>